<accession>A0AAF0E9C9</accession>
<dbReference type="PROSITE" id="PS51826">
    <property type="entry name" value="PSBD"/>
    <property type="match status" value="1"/>
</dbReference>
<organism evidence="6 7">
    <name type="scientific">Malassezia caprae</name>
    <dbReference type="NCBI Taxonomy" id="1381934"/>
    <lineage>
        <taxon>Eukaryota</taxon>
        <taxon>Fungi</taxon>
        <taxon>Dikarya</taxon>
        <taxon>Basidiomycota</taxon>
        <taxon>Ustilaginomycotina</taxon>
        <taxon>Malasseziomycetes</taxon>
        <taxon>Malasseziales</taxon>
        <taxon>Malasseziaceae</taxon>
        <taxon>Malassezia</taxon>
    </lineage>
</organism>
<sequence length="319" mass="33682">MRPMTGPIMWAVQRAWTGKPAKASLVHLAFMSTTPARLKVEPFTMPAMSPTMEKGNLGEWKVKEGDTFNAGDVLLEVETDKALMDVEAANEGVLAKILMPSGSKDVAVNDVIAYVAEEGDDLSNLPDPSENRAQESEKPKEEPKEEPKESGAAAASSESKGHAQFTKPAFPSVLRLANQYGIAEPEKDIKGTGPHGMLTKGDVLAHLGKIKGTYGTAKPHHTTISELGGAPSEQGRSKEAAPSPPKVRVPRLTQPLDGDEVRTLILQGLVSMTAPHPVSTPAATVDDILGAYTTQAPAAGPAPAKSPGMDAVFADLLKK</sequence>
<keyword evidence="6" id="KW-0012">Acyltransferase</keyword>
<dbReference type="Proteomes" id="UP001220961">
    <property type="component" value="Chromosome 4"/>
</dbReference>
<dbReference type="Pfam" id="PF02817">
    <property type="entry name" value="E3_binding"/>
    <property type="match status" value="1"/>
</dbReference>
<dbReference type="CDD" id="cd06849">
    <property type="entry name" value="lipoyl_domain"/>
    <property type="match status" value="1"/>
</dbReference>
<dbReference type="EMBL" id="CP119911">
    <property type="protein sequence ID" value="WFD20195.1"/>
    <property type="molecule type" value="Genomic_DNA"/>
</dbReference>
<dbReference type="GO" id="GO:0004742">
    <property type="term" value="F:dihydrolipoyllysine-residue acetyltransferase activity"/>
    <property type="evidence" value="ECO:0007669"/>
    <property type="project" value="UniProtKB-EC"/>
</dbReference>
<feature type="compositionally biased region" description="Basic and acidic residues" evidence="3">
    <location>
        <begin position="129"/>
        <end position="149"/>
    </location>
</feature>
<evidence type="ECO:0000256" key="3">
    <source>
        <dbReference type="SAM" id="MobiDB-lite"/>
    </source>
</evidence>
<feature type="region of interest" description="Disordered" evidence="3">
    <location>
        <begin position="119"/>
        <end position="167"/>
    </location>
</feature>
<dbReference type="Gene3D" id="2.40.50.100">
    <property type="match status" value="1"/>
</dbReference>
<evidence type="ECO:0000313" key="7">
    <source>
        <dbReference type="Proteomes" id="UP001220961"/>
    </source>
</evidence>
<dbReference type="PANTHER" id="PTHR23151">
    <property type="entry name" value="DIHYDROLIPOAMIDE ACETYL/SUCCINYL-TRANSFERASE-RELATED"/>
    <property type="match status" value="1"/>
</dbReference>
<dbReference type="InterPro" id="IPR036625">
    <property type="entry name" value="E3-bd_dom_sf"/>
</dbReference>
<dbReference type="Gene3D" id="4.10.320.10">
    <property type="entry name" value="E3-binding domain"/>
    <property type="match status" value="1"/>
</dbReference>
<evidence type="ECO:0000313" key="6">
    <source>
        <dbReference type="EMBL" id="WFD20195.1"/>
    </source>
</evidence>
<dbReference type="FunFam" id="2.40.50.100:FF:000010">
    <property type="entry name" value="Acetyltransferase component of pyruvate dehydrogenase complex"/>
    <property type="match status" value="1"/>
</dbReference>
<keyword evidence="6" id="KW-0808">Transferase</keyword>
<keyword evidence="7" id="KW-1185">Reference proteome</keyword>
<dbReference type="InterPro" id="IPR011053">
    <property type="entry name" value="Single_hybrid_motif"/>
</dbReference>
<evidence type="ECO:0000256" key="2">
    <source>
        <dbReference type="ARBA" id="ARBA00022823"/>
    </source>
</evidence>
<dbReference type="Pfam" id="PF00364">
    <property type="entry name" value="Biotin_lipoyl"/>
    <property type="match status" value="1"/>
</dbReference>
<evidence type="ECO:0000256" key="1">
    <source>
        <dbReference type="ARBA" id="ARBA00007317"/>
    </source>
</evidence>
<evidence type="ECO:0000259" key="4">
    <source>
        <dbReference type="PROSITE" id="PS50968"/>
    </source>
</evidence>
<protein>
    <submittedName>
        <fullName evidence="6">Dihydrolipoyllysine-residue acetyltransferase</fullName>
        <ecNumber evidence="6">2.3.1.12</ecNumber>
    </submittedName>
</protein>
<dbReference type="PROSITE" id="PS50968">
    <property type="entry name" value="BIOTINYL_LIPOYL"/>
    <property type="match status" value="1"/>
</dbReference>
<dbReference type="PANTHER" id="PTHR23151:SF82">
    <property type="entry name" value="PYRUVATE DEHYDROGENASE COMPLEX PROTEIN X COMPONENT, MITOCHONDRIAL"/>
    <property type="match status" value="1"/>
</dbReference>
<name>A0AAF0E9C9_9BASI</name>
<dbReference type="GO" id="GO:0006086">
    <property type="term" value="P:pyruvate decarboxylation to acetyl-CoA"/>
    <property type="evidence" value="ECO:0007669"/>
    <property type="project" value="InterPro"/>
</dbReference>
<feature type="region of interest" description="Disordered" evidence="3">
    <location>
        <begin position="214"/>
        <end position="255"/>
    </location>
</feature>
<feature type="domain" description="Lipoyl-binding" evidence="4">
    <location>
        <begin position="40"/>
        <end position="116"/>
    </location>
</feature>
<feature type="domain" description="Peripheral subunit-binding (PSBD)" evidence="5">
    <location>
        <begin position="168"/>
        <end position="207"/>
    </location>
</feature>
<dbReference type="EC" id="2.3.1.12" evidence="6"/>
<keyword evidence="2" id="KW-0450">Lipoyl</keyword>
<dbReference type="SUPFAM" id="SSF51230">
    <property type="entry name" value="Single hybrid motif"/>
    <property type="match status" value="1"/>
</dbReference>
<gene>
    <name evidence="6" type="primary">PDX1</name>
    <name evidence="6" type="ORF">MCAP1_002439</name>
</gene>
<comment type="similarity">
    <text evidence="1">Belongs to the 2-oxoacid dehydrogenase family.</text>
</comment>
<dbReference type="AlphaFoldDB" id="A0AAF0E9C9"/>
<reference evidence="6" key="1">
    <citation type="submission" date="2023-03" db="EMBL/GenBank/DDBJ databases">
        <title>Mating type loci evolution in Malassezia.</title>
        <authorList>
            <person name="Coelho M.A."/>
        </authorList>
    </citation>
    <scope>NUCLEOTIDE SEQUENCE</scope>
    <source>
        <strain evidence="6">CBS 10434</strain>
    </source>
</reference>
<dbReference type="GO" id="GO:0045254">
    <property type="term" value="C:pyruvate dehydrogenase complex"/>
    <property type="evidence" value="ECO:0007669"/>
    <property type="project" value="InterPro"/>
</dbReference>
<evidence type="ECO:0000259" key="5">
    <source>
        <dbReference type="PROSITE" id="PS51826"/>
    </source>
</evidence>
<dbReference type="InterPro" id="IPR004167">
    <property type="entry name" value="PSBD"/>
</dbReference>
<dbReference type="InterPro" id="IPR000089">
    <property type="entry name" value="Biotin_lipoyl"/>
</dbReference>
<proteinExistence type="inferred from homology"/>
<dbReference type="InterPro" id="IPR045257">
    <property type="entry name" value="E2/Pdx1"/>
</dbReference>
<dbReference type="SUPFAM" id="SSF47005">
    <property type="entry name" value="Peripheral subunit-binding domain of 2-oxo acid dehydrogenase complex"/>
    <property type="match status" value="1"/>
</dbReference>